<keyword evidence="2" id="KW-1185">Reference proteome</keyword>
<evidence type="ECO:0000313" key="2">
    <source>
        <dbReference type="Proteomes" id="UP001157502"/>
    </source>
</evidence>
<reference evidence="1" key="1">
    <citation type="submission" date="2021-05" db="EMBL/GenBank/DDBJ databases">
        <authorList>
            <person name="Pan Q."/>
            <person name="Jouanno E."/>
            <person name="Zahm M."/>
            <person name="Klopp C."/>
            <person name="Cabau C."/>
            <person name="Louis A."/>
            <person name="Berthelot C."/>
            <person name="Parey E."/>
            <person name="Roest Crollius H."/>
            <person name="Montfort J."/>
            <person name="Robinson-Rechavi M."/>
            <person name="Bouchez O."/>
            <person name="Lampietro C."/>
            <person name="Lopez Roques C."/>
            <person name="Donnadieu C."/>
            <person name="Postlethwait J."/>
            <person name="Bobe J."/>
            <person name="Dillon D."/>
            <person name="Chandos A."/>
            <person name="von Hippel F."/>
            <person name="Guiguen Y."/>
        </authorList>
    </citation>
    <scope>NUCLEOTIDE SEQUENCE</scope>
    <source>
        <strain evidence="1">YG-Jan2019</strain>
    </source>
</reference>
<dbReference type="EMBL" id="CM055744">
    <property type="protein sequence ID" value="KAJ7998551.1"/>
    <property type="molecule type" value="Genomic_DNA"/>
</dbReference>
<name>A0ACC2G4T2_DALPE</name>
<protein>
    <submittedName>
        <fullName evidence="1">Uncharacterized protein</fullName>
    </submittedName>
</protein>
<accession>A0ACC2G4T2</accession>
<proteinExistence type="predicted"/>
<comment type="caution">
    <text evidence="1">The sequence shown here is derived from an EMBL/GenBank/DDBJ whole genome shotgun (WGS) entry which is preliminary data.</text>
</comment>
<sequence>MSPCCCLALLALVSLTLAANPGVKVILTEKAIEYGKQIGMATLLKKLKTIHIPDMAGTQDLSPIGSVKYSLTEMNIVNLGLPQSDLTLVPGTGIRLSITNAFINLHGNWRVQYLSFIHDSGSFDLELSGLTITDSFAIQNDETGRPTVRSLSCEANVASASIEFHGGASWLYNLFSSFIDTALRGALQNQICPLLADSINDMNQQLKSLNILTKVDNYAEIDNAMVTSPSISKSSIDLGLKGEFYNIGKHQEPPFYPGPFSMPPLVNNMIYIGVSEFTANSAGFVYNNAGALSLRVTDEMIPQQSPIRLNTKAFGVFIPEIAKRFPDLMVELLVKTDKMPTISFQADNVTVQASSTMTAYAVQTNGTLSPLFILNMEGSVSARLKVTGAKLSGSTTLNKFEVALGTSYVGPFQVQSFENILIIALKAFVIPKINTRLEMGFPLPAIGKMELLNTNLQVLKDCMVIGTDVRFPS</sequence>
<evidence type="ECO:0000313" key="1">
    <source>
        <dbReference type="EMBL" id="KAJ7998551.1"/>
    </source>
</evidence>
<organism evidence="1 2">
    <name type="scientific">Dallia pectoralis</name>
    <name type="common">Alaska blackfish</name>
    <dbReference type="NCBI Taxonomy" id="75939"/>
    <lineage>
        <taxon>Eukaryota</taxon>
        <taxon>Metazoa</taxon>
        <taxon>Chordata</taxon>
        <taxon>Craniata</taxon>
        <taxon>Vertebrata</taxon>
        <taxon>Euteleostomi</taxon>
        <taxon>Actinopterygii</taxon>
        <taxon>Neopterygii</taxon>
        <taxon>Teleostei</taxon>
        <taxon>Protacanthopterygii</taxon>
        <taxon>Esociformes</taxon>
        <taxon>Umbridae</taxon>
        <taxon>Dallia</taxon>
    </lineage>
</organism>
<dbReference type="Proteomes" id="UP001157502">
    <property type="component" value="Chromosome 17"/>
</dbReference>
<gene>
    <name evidence="1" type="ORF">DPEC_G00206080</name>
</gene>